<comment type="caution">
    <text evidence="2">The sequence shown here is derived from an EMBL/GenBank/DDBJ whole genome shotgun (WGS) entry which is preliminary data.</text>
</comment>
<name>A0A1L8RAJ5_9ENTE</name>
<sequence length="761" mass="87168">MFLTPMVILPFFLLSIDFLFERKNSVLISIVLAWALCSNFYFAFFVILAGAVYFFMQLFTRIEGYKNRWLMIFNVIIKLSIGVGISAVFFIPTVYAFLHSTRADVPFANGLKSYPLKFYVNFFNTFLMPPANRSFEFHGGYALIAIPALIYSFVNFKKNKNTSIGIILIFLGFISPIVAALINGASTPSLRWEFLLGIPLAVATANLIENITSITKKQYLLMLLLTFLSVLLSNFGKGITREIDPYLSFLLIWFIGIFVILLPTENSSITQKRKIFLLVIICVNAVFNGLYYNAEFGSNYVSSHIDRDKVDEYYDDYIYGLQSDIAKWNESNGFSRFSFTRRFHNTNLGSAYENRSNVGAWNNLRMVNSYFSLQNEYIGEFSNYYGNSDMVMTEPLRNVDNRMILSNYLGIEYLISRNKDDVPIGYDLIKEGSFKNQKFYIFKSQYSLPLMFGYNSVTSTENKLNGIIREDFLSTSAAINPEMNLDVLKKFRTTKNPDNLQEIPINIEKFQNNITISPKTKEENLNGNYEYYLKLDGVSVRYDHFLDRLKKYTTQSDDNKESIKDFFINESKFTTTGSTIQVLQNSKLLNLKYMYSPYDPSSFAIVNNILFNIGNQNQFGLDNGNIVLKLFSNDKIDISKIKLYKKDVNQEIFDNLLSLKNSGLNNLKVDNGVISATSNFKTPTIIASSIPYSDGWTVMIDGKKIDKFIVNKGFLGFELKDGGKKDIKITYMTPWLPISLFITGISIFLFFGIKIKKIFTN</sequence>
<feature type="transmembrane region" description="Helical" evidence="1">
    <location>
        <begin position="75"/>
        <end position="98"/>
    </location>
</feature>
<feature type="transmembrane region" description="Helical" evidence="1">
    <location>
        <begin position="220"/>
        <end position="240"/>
    </location>
</feature>
<accession>A0A1L8RAJ5</accession>
<evidence type="ECO:0008006" key="4">
    <source>
        <dbReference type="Google" id="ProtNLM"/>
    </source>
</evidence>
<dbReference type="PANTHER" id="PTHR38454:SF1">
    <property type="entry name" value="INTEGRAL MEMBRANE PROTEIN"/>
    <property type="match status" value="1"/>
</dbReference>
<organism evidence="2 3">
    <name type="scientific">Enterococcus canintestini</name>
    <dbReference type="NCBI Taxonomy" id="317010"/>
    <lineage>
        <taxon>Bacteria</taxon>
        <taxon>Bacillati</taxon>
        <taxon>Bacillota</taxon>
        <taxon>Bacilli</taxon>
        <taxon>Lactobacillales</taxon>
        <taxon>Enterococcaceae</taxon>
        <taxon>Enterococcus</taxon>
    </lineage>
</organism>
<feature type="transmembrane region" description="Helical" evidence="1">
    <location>
        <begin position="32"/>
        <end position="55"/>
    </location>
</feature>
<dbReference type="STRING" id="317010.RU96_GL000257"/>
<dbReference type="Pfam" id="PF09586">
    <property type="entry name" value="YfhO"/>
    <property type="match status" value="1"/>
</dbReference>
<feature type="transmembrane region" description="Helical" evidence="1">
    <location>
        <begin position="246"/>
        <end position="263"/>
    </location>
</feature>
<evidence type="ECO:0000256" key="1">
    <source>
        <dbReference type="SAM" id="Phobius"/>
    </source>
</evidence>
<dbReference type="PANTHER" id="PTHR38454">
    <property type="entry name" value="INTEGRAL MEMBRANE PROTEIN-RELATED"/>
    <property type="match status" value="1"/>
</dbReference>
<feature type="transmembrane region" description="Helical" evidence="1">
    <location>
        <begin position="190"/>
        <end position="208"/>
    </location>
</feature>
<feature type="transmembrane region" description="Helical" evidence="1">
    <location>
        <begin position="275"/>
        <end position="294"/>
    </location>
</feature>
<dbReference type="Proteomes" id="UP000182835">
    <property type="component" value="Unassembled WGS sequence"/>
</dbReference>
<feature type="transmembrane region" description="Helical" evidence="1">
    <location>
        <begin position="735"/>
        <end position="753"/>
    </location>
</feature>
<gene>
    <name evidence="2" type="ORF">RU96_GL000257</name>
</gene>
<proteinExistence type="predicted"/>
<dbReference type="EMBL" id="JXKG01000001">
    <property type="protein sequence ID" value="OJG16790.1"/>
    <property type="molecule type" value="Genomic_DNA"/>
</dbReference>
<evidence type="ECO:0000313" key="2">
    <source>
        <dbReference type="EMBL" id="OJG16790.1"/>
    </source>
</evidence>
<feature type="transmembrane region" description="Helical" evidence="1">
    <location>
        <begin position="166"/>
        <end position="184"/>
    </location>
</feature>
<keyword evidence="1" id="KW-0472">Membrane</keyword>
<keyword evidence="1" id="KW-0812">Transmembrane</keyword>
<protein>
    <recommendedName>
        <fullName evidence="4">Bacterial membrane protein YfhO</fullName>
    </recommendedName>
</protein>
<evidence type="ECO:0000313" key="3">
    <source>
        <dbReference type="Proteomes" id="UP000182835"/>
    </source>
</evidence>
<reference evidence="2 3" key="1">
    <citation type="submission" date="2014-12" db="EMBL/GenBank/DDBJ databases">
        <title>Draft genome sequences of 29 type strains of Enterococci.</title>
        <authorList>
            <person name="Zhong Z."/>
            <person name="Sun Z."/>
            <person name="Liu W."/>
            <person name="Zhang W."/>
            <person name="Zhang H."/>
        </authorList>
    </citation>
    <scope>NUCLEOTIDE SEQUENCE [LARGE SCALE GENOMIC DNA]</scope>
    <source>
        <strain evidence="2 3">DSM 21207</strain>
    </source>
</reference>
<feature type="transmembrane region" description="Helical" evidence="1">
    <location>
        <begin position="137"/>
        <end position="154"/>
    </location>
</feature>
<dbReference type="InterPro" id="IPR018580">
    <property type="entry name" value="Uncharacterised_YfhO"/>
</dbReference>
<dbReference type="AlphaFoldDB" id="A0A1L8RAJ5"/>
<keyword evidence="1" id="KW-1133">Transmembrane helix</keyword>